<dbReference type="EMBL" id="VWSJ01000008">
    <property type="protein sequence ID" value="MSN96241.1"/>
    <property type="molecule type" value="Genomic_DNA"/>
</dbReference>
<dbReference type="Proteomes" id="UP000476338">
    <property type="component" value="Unassembled WGS sequence"/>
</dbReference>
<dbReference type="InterPro" id="IPR027417">
    <property type="entry name" value="P-loop_NTPase"/>
</dbReference>
<accession>A0A6L5WKG4</accession>
<gene>
    <name evidence="1" type="ORF">F1B92_03360</name>
</gene>
<reference evidence="1 2" key="1">
    <citation type="submission" date="2019-09" db="EMBL/GenBank/DDBJ databases">
        <authorList>
            <person name="Silva M."/>
            <person name="Pereira G."/>
            <person name="Lopes-Da-Costa L."/>
            <person name="Silva E."/>
        </authorList>
    </citation>
    <scope>NUCLEOTIDE SEQUENCE [LARGE SCALE GENOMIC DNA]</scope>
    <source>
        <strain evidence="1 2">FMV-PI01</strain>
    </source>
</reference>
<keyword evidence="2" id="KW-1185">Reference proteome</keyword>
<dbReference type="RefSeq" id="WP_154570508.1">
    <property type="nucleotide sequence ID" value="NZ_VWSJ01000008.1"/>
</dbReference>
<dbReference type="InterPro" id="IPR052934">
    <property type="entry name" value="Methyl-DNA_Rec/Restrict_Enz"/>
</dbReference>
<comment type="caution">
    <text evidence="1">The sequence shown here is derived from an EMBL/GenBank/DDBJ whole genome shotgun (WGS) entry which is preliminary data.</text>
</comment>
<dbReference type="Gene3D" id="3.40.50.300">
    <property type="entry name" value="P-loop containing nucleotide triphosphate hydrolases"/>
    <property type="match status" value="1"/>
</dbReference>
<organism evidence="1 2">
    <name type="scientific">Campylobacter portucalensis</name>
    <dbReference type="NCBI Taxonomy" id="2608384"/>
    <lineage>
        <taxon>Bacteria</taxon>
        <taxon>Pseudomonadati</taxon>
        <taxon>Campylobacterota</taxon>
        <taxon>Epsilonproteobacteria</taxon>
        <taxon>Campylobacterales</taxon>
        <taxon>Campylobacteraceae</taxon>
        <taxon>Campylobacter</taxon>
    </lineage>
</organism>
<protein>
    <submittedName>
        <fullName evidence="1">Uncharacterized protein</fullName>
    </submittedName>
</protein>
<evidence type="ECO:0000313" key="1">
    <source>
        <dbReference type="EMBL" id="MSN96241.1"/>
    </source>
</evidence>
<dbReference type="AlphaFoldDB" id="A0A6L5WKG4"/>
<dbReference type="PANTHER" id="PTHR37291:SF1">
    <property type="entry name" value="TYPE IV METHYL-DIRECTED RESTRICTION ENZYME ECOKMCRB SUBUNIT"/>
    <property type="match status" value="1"/>
</dbReference>
<name>A0A6L5WKG4_9BACT</name>
<reference evidence="1 2" key="2">
    <citation type="submission" date="2020-03" db="EMBL/GenBank/DDBJ databases">
        <title>Campylobacter portucalensis sp. nov., a new species of Campylobacter isolated from the reproductive tract of bulls.</title>
        <authorList>
            <person name="Silva M.F."/>
            <person name="Pereira G."/>
            <person name="Carneiro C."/>
            <person name="Hemphill A."/>
            <person name="Mateus L."/>
            <person name="Lopes-Da-Costa L."/>
            <person name="Silva E."/>
        </authorList>
    </citation>
    <scope>NUCLEOTIDE SEQUENCE [LARGE SCALE GENOMIC DNA]</scope>
    <source>
        <strain evidence="1 2">FMV-PI01</strain>
    </source>
</reference>
<proteinExistence type="predicted"/>
<dbReference type="PANTHER" id="PTHR37291">
    <property type="entry name" value="5-METHYLCYTOSINE-SPECIFIC RESTRICTION ENZYME B"/>
    <property type="match status" value="1"/>
</dbReference>
<sequence length="593" mass="69325">MNLNALLELFKNKNSDSLLQNRVKNLNYSLLNLKEKSNNFNEKEYDFLRTSYINFIDNDKKILDLGQNFSHAGYFFINKFFENNIETFYLDFKLKNVIESHKQTFANNQNISVSNAIKGSDAQVISLYIFLENFARLYGDFCEDRELKNSFKKKLVELYGAIYDLFESCSTNLVKKYLGIAIYNHPMLILELINSSLKDDNFMDIVLNFTQEHTINENFDGEYEILDNDSLIEFISLIAIINNNINLVFYNKNSIKILNLIYQKDSSEISKFLEFSKDFIENFKSCPTNSNIYEKKIYCQIFFEFFSNFNNDNISKNTMYIGSAGTGKYNKIKELLDIKNISFDKYNFITLHQNYDYSDIMDGFVGTNFINGAFKNICKKAYNDPNNDYFFIIENINNCDTNALFSEICELLTDRFSNSNQNAFIRTKNAHIIDNLDNKEELSVALKNGFSLFCIPDNLYIITTLDPAFGYDNICVSLISKFEVIKLSCDYDYLEMHLKDITNYQQLIKIFKKFNENISTILNDESMQLGHFILIKIKNYIKNSDLNNENLAKFFNLEIEPSLKVMFSKFLTYSESKKNIDSLKSIFNLNKIQ</sequence>
<evidence type="ECO:0000313" key="2">
    <source>
        <dbReference type="Proteomes" id="UP000476338"/>
    </source>
</evidence>